<comment type="caution">
    <text evidence="1">The sequence shown here is derived from an EMBL/GenBank/DDBJ whole genome shotgun (WGS) entry which is preliminary data.</text>
</comment>
<sequence>MARIAPLKKHRPTPPGRSCCARQRLWSFSPLLAIVPVPDVVVLRLCIPSCSAFEVRFRRSQIIRNDSKVASLLFTTMLKTSESCLKKTRKADSQAILFQKLDILELWSRLLIKSMLRRCQN</sequence>
<evidence type="ECO:0000313" key="2">
    <source>
        <dbReference type="Proteomes" id="UP001222027"/>
    </source>
</evidence>
<evidence type="ECO:0000313" key="1">
    <source>
        <dbReference type="EMBL" id="KAJ8492377.1"/>
    </source>
</evidence>
<name>A0AAV8R774_ENSVE</name>
<protein>
    <submittedName>
        <fullName evidence="1">Uncharacterized protein</fullName>
    </submittedName>
</protein>
<reference evidence="1 2" key="1">
    <citation type="submission" date="2022-12" db="EMBL/GenBank/DDBJ databases">
        <title>Chromosome-scale assembly of the Ensete ventricosum genome.</title>
        <authorList>
            <person name="Dussert Y."/>
            <person name="Stocks J."/>
            <person name="Wendawek A."/>
            <person name="Woldeyes F."/>
            <person name="Nichols R.A."/>
            <person name="Borrell J.S."/>
        </authorList>
    </citation>
    <scope>NUCLEOTIDE SEQUENCE [LARGE SCALE GENOMIC DNA]</scope>
    <source>
        <strain evidence="2">cv. Maze</strain>
        <tissue evidence="1">Seeds</tissue>
    </source>
</reference>
<dbReference type="Proteomes" id="UP001222027">
    <property type="component" value="Unassembled WGS sequence"/>
</dbReference>
<dbReference type="EMBL" id="JAQQAF010000004">
    <property type="protein sequence ID" value="KAJ8492377.1"/>
    <property type="molecule type" value="Genomic_DNA"/>
</dbReference>
<proteinExistence type="predicted"/>
<organism evidence="1 2">
    <name type="scientific">Ensete ventricosum</name>
    <name type="common">Abyssinian banana</name>
    <name type="synonym">Musa ensete</name>
    <dbReference type="NCBI Taxonomy" id="4639"/>
    <lineage>
        <taxon>Eukaryota</taxon>
        <taxon>Viridiplantae</taxon>
        <taxon>Streptophyta</taxon>
        <taxon>Embryophyta</taxon>
        <taxon>Tracheophyta</taxon>
        <taxon>Spermatophyta</taxon>
        <taxon>Magnoliopsida</taxon>
        <taxon>Liliopsida</taxon>
        <taxon>Zingiberales</taxon>
        <taxon>Musaceae</taxon>
        <taxon>Ensete</taxon>
    </lineage>
</organism>
<keyword evidence="2" id="KW-1185">Reference proteome</keyword>
<accession>A0AAV8R774</accession>
<dbReference type="AlphaFoldDB" id="A0AAV8R774"/>
<gene>
    <name evidence="1" type="ORF">OPV22_014098</name>
</gene>